<accession>A0A067KZV5</accession>
<name>A0A067KZV5_JATCU</name>
<dbReference type="STRING" id="180498.A0A067KZV5"/>
<dbReference type="InterPro" id="IPR007750">
    <property type="entry name" value="DUF674"/>
</dbReference>
<dbReference type="AlphaFoldDB" id="A0A067KZV5"/>
<organism evidence="1 2">
    <name type="scientific">Jatropha curcas</name>
    <name type="common">Barbados nut</name>
    <dbReference type="NCBI Taxonomy" id="180498"/>
    <lineage>
        <taxon>Eukaryota</taxon>
        <taxon>Viridiplantae</taxon>
        <taxon>Streptophyta</taxon>
        <taxon>Embryophyta</taxon>
        <taxon>Tracheophyta</taxon>
        <taxon>Spermatophyta</taxon>
        <taxon>Magnoliopsida</taxon>
        <taxon>eudicotyledons</taxon>
        <taxon>Gunneridae</taxon>
        <taxon>Pentapetalae</taxon>
        <taxon>rosids</taxon>
        <taxon>fabids</taxon>
        <taxon>Malpighiales</taxon>
        <taxon>Euphorbiaceae</taxon>
        <taxon>Crotonoideae</taxon>
        <taxon>Jatropheae</taxon>
        <taxon>Jatropha</taxon>
    </lineage>
</organism>
<dbReference type="PANTHER" id="PTHR33103:SF19">
    <property type="entry name" value="OS09G0544700 PROTEIN"/>
    <property type="match status" value="1"/>
</dbReference>
<dbReference type="EMBL" id="KK914406">
    <property type="protein sequence ID" value="KDP37394.1"/>
    <property type="molecule type" value="Genomic_DNA"/>
</dbReference>
<proteinExistence type="predicted"/>
<dbReference type="OrthoDB" id="2014278at2759"/>
<evidence type="ECO:0008006" key="3">
    <source>
        <dbReference type="Google" id="ProtNLM"/>
    </source>
</evidence>
<dbReference type="Proteomes" id="UP000027138">
    <property type="component" value="Unassembled WGS sequence"/>
</dbReference>
<reference evidence="1 2" key="1">
    <citation type="journal article" date="2014" name="PLoS ONE">
        <title>Global Analysis of Gene Expression Profiles in Physic Nut (Jatropha curcas L.) Seedlings Exposed to Salt Stress.</title>
        <authorList>
            <person name="Zhang L."/>
            <person name="Zhang C."/>
            <person name="Wu P."/>
            <person name="Chen Y."/>
            <person name="Li M."/>
            <person name="Jiang H."/>
            <person name="Wu G."/>
        </authorList>
    </citation>
    <scope>NUCLEOTIDE SEQUENCE [LARGE SCALE GENOMIC DNA]</scope>
    <source>
        <strain evidence="2">cv. GZQX0401</strain>
        <tissue evidence="1">Young leaves</tissue>
    </source>
</reference>
<dbReference type="Pfam" id="PF05056">
    <property type="entry name" value="DUF674"/>
    <property type="match status" value="2"/>
</dbReference>
<keyword evidence="2" id="KW-1185">Reference proteome</keyword>
<sequence length="211" mass="23438">MATSKSNLRVKLLIDKKCQRVLFAEAGKEFVDFLFSLMSLPLGTVIRLLTKNSMVGCLGKLYESIESLSQTFLQPTQNKESILKPRVPICATEFKSPLLLSQSNEPLNQKAYVCCNFNIRTPVDGRYVYHQYVATGPNSICPSCNTIMSTQVPYVDPAATAEEGSKEDGDLSSLEEKEVDIGVNEGLKLLKESLRSENVLTDVFLNTNKFV</sequence>
<protein>
    <recommendedName>
        <fullName evidence="3">DUF674 domain-containing protein</fullName>
    </recommendedName>
</protein>
<evidence type="ECO:0000313" key="2">
    <source>
        <dbReference type="Proteomes" id="UP000027138"/>
    </source>
</evidence>
<dbReference type="PANTHER" id="PTHR33103">
    <property type="entry name" value="OS01G0153900 PROTEIN"/>
    <property type="match status" value="1"/>
</dbReference>
<gene>
    <name evidence="1" type="ORF">JCGZ_08405</name>
</gene>
<evidence type="ECO:0000313" key="1">
    <source>
        <dbReference type="EMBL" id="KDP37394.1"/>
    </source>
</evidence>